<sequence>MPSFRQRGWLFLVPALLTACGSGQTGAFDMASEPPVPVDSYTVPSPESTPRPPKQKPTVRVKTNKPARKTTKERAGAAPVAATAPSNSLKIAEDEAVRLTNVARRAEGCEPLRIDERLRRAARLHSADMAARDYFSHDSLDGRSPWDRIEAAGYDYPAAENIARGQTTPRQVVQAWLDSPGHRANIVNCDLEAIGVGLKQGVDGPWWTQDFGYR</sequence>
<dbReference type="PROSITE" id="PS51257">
    <property type="entry name" value="PROKAR_LIPOPROTEIN"/>
    <property type="match status" value="1"/>
</dbReference>
<evidence type="ECO:0000259" key="3">
    <source>
        <dbReference type="Pfam" id="PF00188"/>
    </source>
</evidence>
<evidence type="ECO:0000256" key="2">
    <source>
        <dbReference type="SAM" id="SignalP"/>
    </source>
</evidence>
<dbReference type="PANTHER" id="PTHR31157">
    <property type="entry name" value="SCP DOMAIN-CONTAINING PROTEIN"/>
    <property type="match status" value="1"/>
</dbReference>
<feature type="domain" description="SCP" evidence="3">
    <location>
        <begin position="98"/>
        <end position="211"/>
    </location>
</feature>
<dbReference type="Gene3D" id="3.40.33.10">
    <property type="entry name" value="CAP"/>
    <property type="match status" value="1"/>
</dbReference>
<protein>
    <submittedName>
        <fullName evidence="4">CAP domain-containing protein</fullName>
    </submittedName>
</protein>
<dbReference type="AlphaFoldDB" id="A0A4V5UZN3"/>
<evidence type="ECO:0000313" key="4">
    <source>
        <dbReference type="EMBL" id="TKK89093.1"/>
    </source>
</evidence>
<evidence type="ECO:0000313" key="5">
    <source>
        <dbReference type="Proteomes" id="UP000308705"/>
    </source>
</evidence>
<gene>
    <name evidence="4" type="ORF">FDA94_11330</name>
</gene>
<keyword evidence="5" id="KW-1185">Reference proteome</keyword>
<comment type="caution">
    <text evidence="4">The sequence shown here is derived from an EMBL/GenBank/DDBJ whole genome shotgun (WGS) entry which is preliminary data.</text>
</comment>
<accession>A0A4V5UZN3</accession>
<dbReference type="SUPFAM" id="SSF55797">
    <property type="entry name" value="PR-1-like"/>
    <property type="match status" value="1"/>
</dbReference>
<feature type="region of interest" description="Disordered" evidence="1">
    <location>
        <begin position="28"/>
        <end position="86"/>
    </location>
</feature>
<proteinExistence type="predicted"/>
<dbReference type="RefSeq" id="WP_137247009.1">
    <property type="nucleotide sequence ID" value="NZ_SZQA01000008.1"/>
</dbReference>
<dbReference type="CDD" id="cd05379">
    <property type="entry name" value="CAP_bacterial"/>
    <property type="match status" value="1"/>
</dbReference>
<keyword evidence="2" id="KW-0732">Signal</keyword>
<feature type="signal peptide" evidence="2">
    <location>
        <begin position="1"/>
        <end position="27"/>
    </location>
</feature>
<feature type="compositionally biased region" description="Basic residues" evidence="1">
    <location>
        <begin position="53"/>
        <end position="69"/>
    </location>
</feature>
<dbReference type="EMBL" id="SZQA01000008">
    <property type="protein sequence ID" value="TKK89093.1"/>
    <property type="molecule type" value="Genomic_DNA"/>
</dbReference>
<dbReference type="OrthoDB" id="68195at2"/>
<feature type="chain" id="PRO_5020244593" evidence="2">
    <location>
        <begin position="28"/>
        <end position="214"/>
    </location>
</feature>
<dbReference type="InterPro" id="IPR014044">
    <property type="entry name" value="CAP_dom"/>
</dbReference>
<dbReference type="PANTHER" id="PTHR31157:SF1">
    <property type="entry name" value="SCP DOMAIN-CONTAINING PROTEIN"/>
    <property type="match status" value="1"/>
</dbReference>
<name>A0A4V5UZN3_9ACTN</name>
<dbReference type="InterPro" id="IPR035940">
    <property type="entry name" value="CAP_sf"/>
</dbReference>
<dbReference type="Proteomes" id="UP000308705">
    <property type="component" value="Unassembled WGS sequence"/>
</dbReference>
<evidence type="ECO:0000256" key="1">
    <source>
        <dbReference type="SAM" id="MobiDB-lite"/>
    </source>
</evidence>
<reference evidence="4 5" key="1">
    <citation type="submission" date="2019-04" db="EMBL/GenBank/DDBJ databases">
        <title>Herbidospora sp. NEAU-GS14.nov., a novel actinomycete isolated from soil.</title>
        <authorList>
            <person name="Han L."/>
        </authorList>
    </citation>
    <scope>NUCLEOTIDE SEQUENCE [LARGE SCALE GENOMIC DNA]</scope>
    <source>
        <strain evidence="4 5">NEAU-GS14</strain>
    </source>
</reference>
<organism evidence="4 5">
    <name type="scientific">Herbidospora galbida</name>
    <dbReference type="NCBI Taxonomy" id="2575442"/>
    <lineage>
        <taxon>Bacteria</taxon>
        <taxon>Bacillati</taxon>
        <taxon>Actinomycetota</taxon>
        <taxon>Actinomycetes</taxon>
        <taxon>Streptosporangiales</taxon>
        <taxon>Streptosporangiaceae</taxon>
        <taxon>Herbidospora</taxon>
    </lineage>
</organism>
<dbReference type="Pfam" id="PF00188">
    <property type="entry name" value="CAP"/>
    <property type="match status" value="1"/>
</dbReference>